<dbReference type="RefSeq" id="WP_099471600.1">
    <property type="nucleotide sequence ID" value="NZ_CAXBMK010000005.1"/>
</dbReference>
<dbReference type="OrthoDB" id="9797172at2"/>
<dbReference type="EMBL" id="PDEM01000009">
    <property type="protein sequence ID" value="PHZ86016.1"/>
    <property type="molecule type" value="Genomic_DNA"/>
</dbReference>
<evidence type="ECO:0000259" key="1">
    <source>
        <dbReference type="PROSITE" id="PS50943"/>
    </source>
</evidence>
<gene>
    <name evidence="2" type="ORF">CRD36_04915</name>
</gene>
<dbReference type="InParanoid" id="A0A2G4YX52"/>
<dbReference type="Pfam" id="PF01381">
    <property type="entry name" value="HTH_3"/>
    <property type="match status" value="1"/>
</dbReference>
<dbReference type="SMART" id="SM00530">
    <property type="entry name" value="HTH_XRE"/>
    <property type="match status" value="1"/>
</dbReference>
<comment type="caution">
    <text evidence="2">The sequence shown here is derived from an EMBL/GenBank/DDBJ whole genome shotgun (WGS) entry which is preliminary data.</text>
</comment>
<feature type="domain" description="HTH cro/C1-type" evidence="1">
    <location>
        <begin position="17"/>
        <end position="71"/>
    </location>
</feature>
<accession>A0A2G4YX52</accession>
<dbReference type="CDD" id="cd00093">
    <property type="entry name" value="HTH_XRE"/>
    <property type="match status" value="1"/>
</dbReference>
<dbReference type="InterPro" id="IPR010982">
    <property type="entry name" value="Lambda_DNA-bd_dom_sf"/>
</dbReference>
<evidence type="ECO:0000313" key="2">
    <source>
        <dbReference type="EMBL" id="PHZ86016.1"/>
    </source>
</evidence>
<dbReference type="AlphaFoldDB" id="A0A2G4YX52"/>
<organism evidence="2 3">
    <name type="scientific">Paremcibacter congregatus</name>
    <dbReference type="NCBI Taxonomy" id="2043170"/>
    <lineage>
        <taxon>Bacteria</taxon>
        <taxon>Pseudomonadati</taxon>
        <taxon>Pseudomonadota</taxon>
        <taxon>Alphaproteobacteria</taxon>
        <taxon>Emcibacterales</taxon>
        <taxon>Emcibacteraceae</taxon>
        <taxon>Paremcibacter</taxon>
    </lineage>
</organism>
<dbReference type="Gene3D" id="1.10.260.40">
    <property type="entry name" value="lambda repressor-like DNA-binding domains"/>
    <property type="match status" value="1"/>
</dbReference>
<evidence type="ECO:0000313" key="3">
    <source>
        <dbReference type="Proteomes" id="UP000229730"/>
    </source>
</evidence>
<dbReference type="InterPro" id="IPR001387">
    <property type="entry name" value="Cro/C1-type_HTH"/>
</dbReference>
<dbReference type="GO" id="GO:0003677">
    <property type="term" value="F:DNA binding"/>
    <property type="evidence" value="ECO:0007669"/>
    <property type="project" value="InterPro"/>
</dbReference>
<dbReference type="SUPFAM" id="SSF47413">
    <property type="entry name" value="lambda repressor-like DNA-binding domains"/>
    <property type="match status" value="1"/>
</dbReference>
<dbReference type="PROSITE" id="PS50943">
    <property type="entry name" value="HTH_CROC1"/>
    <property type="match status" value="1"/>
</dbReference>
<reference evidence="2 3" key="1">
    <citation type="submission" date="2017-10" db="EMBL/GenBank/DDBJ databases">
        <title>Frigbacter circumglobatus gen. nov. sp. nov., isolated from sediment cultured in situ.</title>
        <authorList>
            <person name="Zhao Z."/>
        </authorList>
    </citation>
    <scope>NUCLEOTIDE SEQUENCE [LARGE SCALE GENOMIC DNA]</scope>
    <source>
        <strain evidence="2 3">ZYL</strain>
    </source>
</reference>
<dbReference type="Proteomes" id="UP000229730">
    <property type="component" value="Unassembled WGS sequence"/>
</dbReference>
<protein>
    <submittedName>
        <fullName evidence="2">Transcriptional regulator</fullName>
    </submittedName>
</protein>
<keyword evidence="3" id="KW-1185">Reference proteome</keyword>
<proteinExistence type="predicted"/>
<sequence>MVKSTPEPVDVHVGSRVRLRRTLLGMSQDKLGKALSLTFQQIQKYERGANRIGSSRLYQLSQILDVPVSFFFDDMPAEVTGKSSGMSEGGKQSFEVGQLSRRETLELVRAYYKIKDPAVRKKLFEMVKALGNSALTVEGPSA</sequence>
<name>A0A2G4YX52_9PROT</name>